<keyword evidence="2" id="KW-1185">Reference proteome</keyword>
<protein>
    <submittedName>
        <fullName evidence="1">Integrase catalytic domain-containing protein</fullName>
    </submittedName>
</protein>
<dbReference type="EMBL" id="BMAW01084535">
    <property type="protein sequence ID" value="GFU39188.1"/>
    <property type="molecule type" value="Genomic_DNA"/>
</dbReference>
<reference evidence="1" key="1">
    <citation type="submission" date="2020-08" db="EMBL/GenBank/DDBJ databases">
        <title>Multicomponent nature underlies the extraordinary mechanical properties of spider dragline silk.</title>
        <authorList>
            <person name="Kono N."/>
            <person name="Nakamura H."/>
            <person name="Mori M."/>
            <person name="Yoshida Y."/>
            <person name="Ohtoshi R."/>
            <person name="Malay A.D."/>
            <person name="Moran D.A.P."/>
            <person name="Tomita M."/>
            <person name="Numata K."/>
            <person name="Arakawa K."/>
        </authorList>
    </citation>
    <scope>NUCLEOTIDE SEQUENCE</scope>
</reference>
<dbReference type="AlphaFoldDB" id="A0A8X6QVT3"/>
<evidence type="ECO:0000313" key="2">
    <source>
        <dbReference type="Proteomes" id="UP000887013"/>
    </source>
</evidence>
<gene>
    <name evidence="1" type="primary">AVEN_208195_1</name>
    <name evidence="1" type="ORF">NPIL_260321</name>
</gene>
<proteinExistence type="predicted"/>
<comment type="caution">
    <text evidence="1">The sequence shown here is derived from an EMBL/GenBank/DDBJ whole genome shotgun (WGS) entry which is preliminary data.</text>
</comment>
<sequence length="106" mass="11739">MDTASQRSCISKSAATLTSYENEIHVLFGADIPGKLFTGRCENRSSGLPCIETLLGWTIIGKTDKWDSKDRNNFILSLRVINSCISDLWSIVSLGILDLSETQSKR</sequence>
<organism evidence="1 2">
    <name type="scientific">Nephila pilipes</name>
    <name type="common">Giant wood spider</name>
    <name type="synonym">Nephila maculata</name>
    <dbReference type="NCBI Taxonomy" id="299642"/>
    <lineage>
        <taxon>Eukaryota</taxon>
        <taxon>Metazoa</taxon>
        <taxon>Ecdysozoa</taxon>
        <taxon>Arthropoda</taxon>
        <taxon>Chelicerata</taxon>
        <taxon>Arachnida</taxon>
        <taxon>Araneae</taxon>
        <taxon>Araneomorphae</taxon>
        <taxon>Entelegynae</taxon>
        <taxon>Araneoidea</taxon>
        <taxon>Nephilidae</taxon>
        <taxon>Nephila</taxon>
    </lineage>
</organism>
<name>A0A8X6QVT3_NEPPI</name>
<dbReference type="OrthoDB" id="6434979at2759"/>
<evidence type="ECO:0000313" key="1">
    <source>
        <dbReference type="EMBL" id="GFU39188.1"/>
    </source>
</evidence>
<accession>A0A8X6QVT3</accession>
<dbReference type="Proteomes" id="UP000887013">
    <property type="component" value="Unassembled WGS sequence"/>
</dbReference>